<dbReference type="OrthoDB" id="434016at2759"/>
<sequence length="1233" mass="135415">MQRLLLALALIGSADADGHCEDSTSWYKKDDTEKDCAWVKKLPDSRCAVKSSDKTLGSDACPDSCGMCEDDTCEGFPQEPIIPGMMPGTTHPRILLGIDVDYPPYATLVYPGEYANDTIVGGFGPDIAKALEGVCDIEVTTIQAGWAECWTDGHIGDSLLAGYYHGCQTYTHTIGARNRYMEFSTPILDLNKECGFIAMLDDDGNPVVSPTSDLSEYVVVDVTGWAPTADTVSVLQNDCNGGAFFKVDEVTMLGSGDIESCDGDYCTNENDKALKMLMNGQAHAIYIYSDQAYNYMTACAEDEATAGVDCELWNMLGQPGGYAYIHTGMPEYAYGGTTLSMSKKGAGLKQILDPCIDKLIETETYYDICAKWDMTDSFIEQKPKEWADVSYRRADLAQADVETPLIAQPAPPVVIAGAPAQQYQGAPPAYASPPVVVVEQPPPGIYVVEDHGPPGPWHHRRPPPGFFIVSAFLTAILITSIAPAIVRQHATMPSNLTQNYHSAAALALSLAGPRRQPPSAATWKSSSAPMAADPDAPLVEDVDDDAPLVEDVDADAPVVEDVEDDAPVVEDVEDAAPAVGAEEEKKEPEGPPPTHVRKTTNNCSGWEKPYGKQEVLCTFVAWPRPGDAPPLSEDLLNIEKWSLEGGEPAAARRYQTLQVRSPPPPEPPGFGDDDLDEWLQLPNPVRLTKAKWALALDDCLGGTRNGEKCLYETTEHGGWRLEVEVHEILTERVVVDPYGGTSHGHGGLAGLAKSRRLGHVSDETKGLHGKQGSDGDVVRGTIKLVSGWSGGWKPKRDWFGLSVDAGEEPDDAPSKDVAAPFVVCLGDGRTSEGFEACLKAVKKNLVSRFTISGECLLPDTVLDAKQLDACVPPGWWADAETRYGEGVDRAAIGKAVAKAPRVILDVAVTEVDDTRKKLRDPMTMDMRTKEKVALELKERGTRLFAAKRYRRAELVWHDGVRLFGFLKPEDTGMDPQDFHMNENNRGRQASIPLLLNEAMLMRKRGAFADCETNLNECIENDGNHVKSLFRRGQVRIDLKKWDDAKDDFRRAMDLGGRAVEVDVDRELLKLKKLERVQDAKDGKYFGGTFDDDREGIYKEKKMDAKQMAKWRDKMRVGKEKRDKGLFSDQRAPVSKKSSQSHKNYDWTASYDTTSRPKIYSDQDASSDPNPDNKPVIVRDLEGELDEISDEEYEAQREAKQAYYNQQIGLGNMRVQLPPPGAKKPDDAKAPPRQ</sequence>
<evidence type="ECO:0000313" key="3">
    <source>
        <dbReference type="EMBL" id="EGB08985.1"/>
    </source>
</evidence>
<name>F0Y6F5_AURAN</name>
<dbReference type="GeneID" id="20224388"/>
<dbReference type="KEGG" id="aaf:AURANDRAFT_63547"/>
<accession>F0Y6F5</accession>
<feature type="chain" id="PRO_5003264414" evidence="2">
    <location>
        <begin position="17"/>
        <end position="1233"/>
    </location>
</feature>
<feature type="region of interest" description="Disordered" evidence="1">
    <location>
        <begin position="1108"/>
        <end position="1177"/>
    </location>
</feature>
<dbReference type="SUPFAM" id="SSF48452">
    <property type="entry name" value="TPR-like"/>
    <property type="match status" value="1"/>
</dbReference>
<feature type="signal peptide" evidence="2">
    <location>
        <begin position="1"/>
        <end position="16"/>
    </location>
</feature>
<dbReference type="EMBL" id="GL833126">
    <property type="protein sequence ID" value="EGB08985.1"/>
    <property type="molecule type" value="Genomic_DNA"/>
</dbReference>
<dbReference type="eggNOG" id="KOG0543">
    <property type="taxonomic scope" value="Eukaryota"/>
</dbReference>
<evidence type="ECO:0000256" key="2">
    <source>
        <dbReference type="SAM" id="SignalP"/>
    </source>
</evidence>
<dbReference type="SUPFAM" id="SSF53850">
    <property type="entry name" value="Periplasmic binding protein-like II"/>
    <property type="match status" value="1"/>
</dbReference>
<organism evidence="4">
    <name type="scientific">Aureococcus anophagefferens</name>
    <name type="common">Harmful bloom alga</name>
    <dbReference type="NCBI Taxonomy" id="44056"/>
    <lineage>
        <taxon>Eukaryota</taxon>
        <taxon>Sar</taxon>
        <taxon>Stramenopiles</taxon>
        <taxon>Ochrophyta</taxon>
        <taxon>Pelagophyceae</taxon>
        <taxon>Pelagomonadales</taxon>
        <taxon>Pelagomonadaceae</taxon>
        <taxon>Aureococcus</taxon>
    </lineage>
</organism>
<dbReference type="PANTHER" id="PTHR46512">
    <property type="entry name" value="PEPTIDYLPROLYL ISOMERASE"/>
    <property type="match status" value="1"/>
</dbReference>
<evidence type="ECO:0000313" key="4">
    <source>
        <dbReference type="Proteomes" id="UP000002729"/>
    </source>
</evidence>
<proteinExistence type="predicted"/>
<dbReference type="RefSeq" id="XP_009036114.1">
    <property type="nucleotide sequence ID" value="XM_009037866.1"/>
</dbReference>
<feature type="compositionally biased region" description="Low complexity" evidence="1">
    <location>
        <begin position="525"/>
        <end position="537"/>
    </location>
</feature>
<feature type="compositionally biased region" description="Basic and acidic residues" evidence="1">
    <location>
        <begin position="1108"/>
        <end position="1125"/>
    </location>
</feature>
<protein>
    <submittedName>
        <fullName evidence="3">Uncharacterized protein</fullName>
    </submittedName>
</protein>
<feature type="region of interest" description="Disordered" evidence="1">
    <location>
        <begin position="1209"/>
        <end position="1233"/>
    </location>
</feature>
<feature type="region of interest" description="Disordered" evidence="1">
    <location>
        <begin position="512"/>
        <end position="607"/>
    </location>
</feature>
<reference evidence="3 4" key="1">
    <citation type="journal article" date="2011" name="Proc. Natl. Acad. Sci. U.S.A.">
        <title>Niche of harmful alga Aureococcus anophagefferens revealed through ecogenomics.</title>
        <authorList>
            <person name="Gobler C.J."/>
            <person name="Berry D.L."/>
            <person name="Dyhrman S.T."/>
            <person name="Wilhelm S.W."/>
            <person name="Salamov A."/>
            <person name="Lobanov A.V."/>
            <person name="Zhang Y."/>
            <person name="Collier J.L."/>
            <person name="Wurch L.L."/>
            <person name="Kustka A.B."/>
            <person name="Dill B.D."/>
            <person name="Shah M."/>
            <person name="VerBerkmoes N.C."/>
            <person name="Kuo A."/>
            <person name="Terry A."/>
            <person name="Pangilinan J."/>
            <person name="Lindquist E.A."/>
            <person name="Lucas S."/>
            <person name="Paulsen I.T."/>
            <person name="Hattenrath-Lehmann T.K."/>
            <person name="Talmage S.C."/>
            <person name="Walker E.A."/>
            <person name="Koch F."/>
            <person name="Burson A.M."/>
            <person name="Marcoval M.A."/>
            <person name="Tang Y.Z."/>
            <person name="Lecleir G.R."/>
            <person name="Coyne K.J."/>
            <person name="Berg G.M."/>
            <person name="Bertrand E.M."/>
            <person name="Saito M.A."/>
            <person name="Gladyshev V.N."/>
            <person name="Grigoriev I.V."/>
        </authorList>
    </citation>
    <scope>NUCLEOTIDE SEQUENCE [LARGE SCALE GENOMIC DNA]</scope>
    <source>
        <strain evidence="4">CCMP 1984</strain>
    </source>
</reference>
<gene>
    <name evidence="3" type="ORF">AURANDRAFT_63547</name>
</gene>
<dbReference type="InterPro" id="IPR050754">
    <property type="entry name" value="FKBP4/5/8-like"/>
</dbReference>
<keyword evidence="2" id="KW-0732">Signal</keyword>
<dbReference type="Proteomes" id="UP000002729">
    <property type="component" value="Unassembled WGS sequence"/>
</dbReference>
<keyword evidence="4" id="KW-1185">Reference proteome</keyword>
<dbReference type="AlphaFoldDB" id="F0Y6F5"/>
<feature type="compositionally biased region" description="Acidic residues" evidence="1">
    <location>
        <begin position="538"/>
        <end position="574"/>
    </location>
</feature>
<dbReference type="Gene3D" id="1.25.40.10">
    <property type="entry name" value="Tetratricopeptide repeat domain"/>
    <property type="match status" value="1"/>
</dbReference>
<evidence type="ECO:0000256" key="1">
    <source>
        <dbReference type="SAM" id="MobiDB-lite"/>
    </source>
</evidence>
<dbReference type="InParanoid" id="F0Y6F5"/>
<feature type="compositionally biased region" description="Basic and acidic residues" evidence="1">
    <location>
        <begin position="1222"/>
        <end position="1233"/>
    </location>
</feature>
<dbReference type="InterPro" id="IPR011990">
    <property type="entry name" value="TPR-like_helical_dom_sf"/>
</dbReference>
<dbReference type="PANTHER" id="PTHR46512:SF9">
    <property type="entry name" value="PEPTIDYLPROLYL ISOMERASE"/>
    <property type="match status" value="1"/>
</dbReference>